<dbReference type="EMBL" id="PKPP01000357">
    <property type="protein sequence ID" value="PWA93783.1"/>
    <property type="molecule type" value="Genomic_DNA"/>
</dbReference>
<keyword evidence="3" id="KW-1185">Reference proteome</keyword>
<name>A0A2U1Q738_ARTAN</name>
<evidence type="ECO:0000313" key="2">
    <source>
        <dbReference type="EMBL" id="PWA93783.1"/>
    </source>
</evidence>
<comment type="caution">
    <text evidence="2">The sequence shown here is derived from an EMBL/GenBank/DDBJ whole genome shotgun (WGS) entry which is preliminary data.</text>
</comment>
<feature type="region of interest" description="Disordered" evidence="1">
    <location>
        <begin position="29"/>
        <end position="53"/>
    </location>
</feature>
<reference evidence="2 3" key="1">
    <citation type="journal article" date="2018" name="Mol. Plant">
        <title>The genome of Artemisia annua provides insight into the evolution of Asteraceae family and artemisinin biosynthesis.</title>
        <authorList>
            <person name="Shen Q."/>
            <person name="Zhang L."/>
            <person name="Liao Z."/>
            <person name="Wang S."/>
            <person name="Yan T."/>
            <person name="Shi P."/>
            <person name="Liu M."/>
            <person name="Fu X."/>
            <person name="Pan Q."/>
            <person name="Wang Y."/>
            <person name="Lv Z."/>
            <person name="Lu X."/>
            <person name="Zhang F."/>
            <person name="Jiang W."/>
            <person name="Ma Y."/>
            <person name="Chen M."/>
            <person name="Hao X."/>
            <person name="Li L."/>
            <person name="Tang Y."/>
            <person name="Lv G."/>
            <person name="Zhou Y."/>
            <person name="Sun X."/>
            <person name="Brodelius P.E."/>
            <person name="Rose J.K.C."/>
            <person name="Tang K."/>
        </authorList>
    </citation>
    <scope>NUCLEOTIDE SEQUENCE [LARGE SCALE GENOMIC DNA]</scope>
    <source>
        <strain evidence="3">cv. Huhao1</strain>
        <tissue evidence="2">Leaf</tissue>
    </source>
</reference>
<feature type="compositionally biased region" description="Polar residues" evidence="1">
    <location>
        <begin position="37"/>
        <end position="53"/>
    </location>
</feature>
<proteinExistence type="predicted"/>
<gene>
    <name evidence="2" type="ORF">CTI12_AA067470</name>
</gene>
<dbReference type="OrthoDB" id="10603006at2759"/>
<dbReference type="AlphaFoldDB" id="A0A2U1Q738"/>
<evidence type="ECO:0000256" key="1">
    <source>
        <dbReference type="SAM" id="MobiDB-lite"/>
    </source>
</evidence>
<accession>A0A2U1Q738</accession>
<sequence length="304" mass="33693">MAKNMFLSDGSLRSGDVYSTVAQIPSIVDTGKEPIQAPSQSVQSTARKEPIQSQSNLMSIRLKRIKRSKYLTLSVDEEGRDVLTCNHCQNVIQHKKASPKVCFIIPEEEEVEIPSQNVKARTVKGTTEGEGSCREAIQNSRKMAKNMFSSDGSLQSGDVFSTFAQIPSIVDTGKEPIQARSQLVQSTAPKEPIQSQSNLMPRRLKRVKAWEYITASVDEKGREIITCNYCENVIYVGREKASCKKVPEVCFTIPEEEEEEVETSRNVKARTVKGTTNGEGSSKAAVSNIRMNKEGKELLKSHSC</sequence>
<dbReference type="Proteomes" id="UP000245207">
    <property type="component" value="Unassembled WGS sequence"/>
</dbReference>
<organism evidence="2 3">
    <name type="scientific">Artemisia annua</name>
    <name type="common">Sweet wormwood</name>
    <dbReference type="NCBI Taxonomy" id="35608"/>
    <lineage>
        <taxon>Eukaryota</taxon>
        <taxon>Viridiplantae</taxon>
        <taxon>Streptophyta</taxon>
        <taxon>Embryophyta</taxon>
        <taxon>Tracheophyta</taxon>
        <taxon>Spermatophyta</taxon>
        <taxon>Magnoliopsida</taxon>
        <taxon>eudicotyledons</taxon>
        <taxon>Gunneridae</taxon>
        <taxon>Pentapetalae</taxon>
        <taxon>asterids</taxon>
        <taxon>campanulids</taxon>
        <taxon>Asterales</taxon>
        <taxon>Asteraceae</taxon>
        <taxon>Asteroideae</taxon>
        <taxon>Anthemideae</taxon>
        <taxon>Artemisiinae</taxon>
        <taxon>Artemisia</taxon>
    </lineage>
</organism>
<evidence type="ECO:0000313" key="3">
    <source>
        <dbReference type="Proteomes" id="UP000245207"/>
    </source>
</evidence>
<protein>
    <submittedName>
        <fullName evidence="2">Uncharacterized protein</fullName>
    </submittedName>
</protein>